<gene>
    <name evidence="1" type="ORF">TRV_01832</name>
</gene>
<evidence type="ECO:0000313" key="2">
    <source>
        <dbReference type="Proteomes" id="UP000008383"/>
    </source>
</evidence>
<accession>D4D419</accession>
<dbReference type="HOGENOM" id="CLU_2470694_0_0_1"/>
<sequence length="88" mass="10389">MYDQQREISTKDSDADDIFKRIYVCMYVCIDISEQWSLGMERMVIGQEMGEGWLAGYIWTKAFRLEGFFWLDAEKIKMRSGSEDKVVL</sequence>
<keyword evidence="2" id="KW-1185">Reference proteome</keyword>
<protein>
    <submittedName>
        <fullName evidence="1">Uncharacterized protein</fullName>
    </submittedName>
</protein>
<reference evidence="2" key="1">
    <citation type="journal article" date="2011" name="Genome Biol.">
        <title>Comparative and functional genomics provide insights into the pathogenicity of dermatophytic fungi.</title>
        <authorList>
            <person name="Burmester A."/>
            <person name="Shelest E."/>
            <person name="Gloeckner G."/>
            <person name="Heddergott C."/>
            <person name="Schindler S."/>
            <person name="Staib P."/>
            <person name="Heidel A."/>
            <person name="Felder M."/>
            <person name="Petzold A."/>
            <person name="Szafranski K."/>
            <person name="Feuermann M."/>
            <person name="Pedruzzi I."/>
            <person name="Priebe S."/>
            <person name="Groth M."/>
            <person name="Winkler R."/>
            <person name="Li W."/>
            <person name="Kniemeyer O."/>
            <person name="Schroeckh V."/>
            <person name="Hertweck C."/>
            <person name="Hube B."/>
            <person name="White T.C."/>
            <person name="Platzer M."/>
            <person name="Guthke R."/>
            <person name="Heitman J."/>
            <person name="Woestemeyer J."/>
            <person name="Zipfel P.F."/>
            <person name="Monod M."/>
            <person name="Brakhage A.A."/>
        </authorList>
    </citation>
    <scope>NUCLEOTIDE SEQUENCE [LARGE SCALE GENOMIC DNA]</scope>
    <source>
        <strain evidence="2">HKI 0517</strain>
    </source>
</reference>
<dbReference type="Proteomes" id="UP000008383">
    <property type="component" value="Unassembled WGS sequence"/>
</dbReference>
<proteinExistence type="predicted"/>
<name>D4D419_TRIVH</name>
<comment type="caution">
    <text evidence="1">The sequence shown here is derived from an EMBL/GenBank/DDBJ whole genome shotgun (WGS) entry which is preliminary data.</text>
</comment>
<dbReference type="AlphaFoldDB" id="D4D419"/>
<dbReference type="KEGG" id="tve:TRV_01832"/>
<dbReference type="RefSeq" id="XP_003024065.1">
    <property type="nucleotide sequence ID" value="XM_003024019.1"/>
</dbReference>
<dbReference type="GeneID" id="9582758"/>
<organism evidence="1 2">
    <name type="scientific">Trichophyton verrucosum (strain HKI 0517)</name>
    <dbReference type="NCBI Taxonomy" id="663202"/>
    <lineage>
        <taxon>Eukaryota</taxon>
        <taxon>Fungi</taxon>
        <taxon>Dikarya</taxon>
        <taxon>Ascomycota</taxon>
        <taxon>Pezizomycotina</taxon>
        <taxon>Eurotiomycetes</taxon>
        <taxon>Eurotiomycetidae</taxon>
        <taxon>Onygenales</taxon>
        <taxon>Arthrodermataceae</taxon>
        <taxon>Trichophyton</taxon>
    </lineage>
</organism>
<evidence type="ECO:0000313" key="1">
    <source>
        <dbReference type="EMBL" id="EFE43447.1"/>
    </source>
</evidence>
<dbReference type="EMBL" id="ACYE01000096">
    <property type="protein sequence ID" value="EFE43447.1"/>
    <property type="molecule type" value="Genomic_DNA"/>
</dbReference>